<dbReference type="Proteomes" id="UP000008206">
    <property type="component" value="Plasmid Cy782202"/>
</dbReference>
<evidence type="ECO:0000313" key="1">
    <source>
        <dbReference type="EMBL" id="ADN18184.1"/>
    </source>
</evidence>
<evidence type="ECO:0000313" key="2">
    <source>
        <dbReference type="Proteomes" id="UP000008206"/>
    </source>
</evidence>
<protein>
    <submittedName>
        <fullName evidence="1">TPR repeat-containing protein</fullName>
    </submittedName>
</protein>
<gene>
    <name evidence="1" type="ordered locus">Cyan7822_6400</name>
</gene>
<organism evidence="1 2">
    <name type="scientific">Gloeothece verrucosa (strain PCC 7822)</name>
    <name type="common">Cyanothece sp. (strain PCC 7822)</name>
    <dbReference type="NCBI Taxonomy" id="497965"/>
    <lineage>
        <taxon>Bacteria</taxon>
        <taxon>Bacillati</taxon>
        <taxon>Cyanobacteriota</taxon>
        <taxon>Cyanophyceae</taxon>
        <taxon>Oscillatoriophycideae</taxon>
        <taxon>Chroococcales</taxon>
        <taxon>Aphanothecaceae</taxon>
        <taxon>Gloeothece</taxon>
        <taxon>Gloeothece verrucosa</taxon>
    </lineage>
</organism>
<dbReference type="AlphaFoldDB" id="E0UMK4"/>
<proteinExistence type="predicted"/>
<geneLocation type="plasmid" evidence="1 2">
    <name>Cy782202</name>
</geneLocation>
<reference evidence="2" key="1">
    <citation type="journal article" date="2011" name="MBio">
        <title>Novel metabolic attributes of the genus Cyanothece, comprising a group of unicellular nitrogen-fixing Cyanobacteria.</title>
        <authorList>
            <person name="Bandyopadhyay A."/>
            <person name="Elvitigala T."/>
            <person name="Welsh E."/>
            <person name="Stockel J."/>
            <person name="Liberton M."/>
            <person name="Min H."/>
            <person name="Sherman L.A."/>
            <person name="Pakrasi H.B."/>
        </authorList>
    </citation>
    <scope>NUCLEOTIDE SEQUENCE [LARGE SCALE GENOMIC DNA]</scope>
    <source>
        <strain evidence="2">PCC 7822</strain>
        <plasmid evidence="2">Cy782202</plasmid>
    </source>
</reference>
<keyword evidence="2" id="KW-1185">Reference proteome</keyword>
<dbReference type="KEGG" id="cyj:Cyan7822_6400"/>
<accession>E0UMK4</accession>
<dbReference type="EMBL" id="CP002200">
    <property type="protein sequence ID" value="ADN18184.1"/>
    <property type="molecule type" value="Genomic_DNA"/>
</dbReference>
<dbReference type="HOGENOM" id="CLU_2786945_0_0_3"/>
<dbReference type="RefSeq" id="WP_013334932.1">
    <property type="nucleotide sequence ID" value="NC_014534.1"/>
</dbReference>
<keyword evidence="1" id="KW-0614">Plasmid</keyword>
<sequence>MPKVIIRVIISFLFLACFPLKGIAQAYWQKGQESYERGNLIQAIEFWQQEIDSGSSMTGAALLIGVTH</sequence>
<name>E0UMK4_GLOV7</name>